<protein>
    <submittedName>
        <fullName evidence="3">Uncharacterized protein</fullName>
    </submittedName>
</protein>
<dbReference type="InterPro" id="IPR048711">
    <property type="entry name" value="WHD_Rv2258c"/>
</dbReference>
<name>A0A6P2CU54_9BACT</name>
<dbReference type="AlphaFoldDB" id="A0A6P2CU54"/>
<feature type="domain" description="Methyltransferase" evidence="1">
    <location>
        <begin position="174"/>
        <end position="332"/>
    </location>
</feature>
<dbReference type="InterPro" id="IPR053173">
    <property type="entry name" value="SAM-binding_MTase"/>
</dbReference>
<organism evidence="3 4">
    <name type="scientific">Gemmata massiliana</name>
    <dbReference type="NCBI Taxonomy" id="1210884"/>
    <lineage>
        <taxon>Bacteria</taxon>
        <taxon>Pseudomonadati</taxon>
        <taxon>Planctomycetota</taxon>
        <taxon>Planctomycetia</taxon>
        <taxon>Gemmatales</taxon>
        <taxon>Gemmataceae</taxon>
        <taxon>Gemmata</taxon>
    </lineage>
</organism>
<dbReference type="SUPFAM" id="SSF53335">
    <property type="entry name" value="S-adenosyl-L-methionine-dependent methyltransferases"/>
    <property type="match status" value="1"/>
</dbReference>
<dbReference type="KEGG" id="gms:SOIL9_56270"/>
<evidence type="ECO:0000259" key="1">
    <source>
        <dbReference type="Pfam" id="PF13847"/>
    </source>
</evidence>
<dbReference type="PANTHER" id="PTHR45128:SF1">
    <property type="entry name" value="S-ADENOSYLMETHIONINE-DEPENDENT METHYLTRANSFERASE RV2258C"/>
    <property type="match status" value="1"/>
</dbReference>
<dbReference type="InterPro" id="IPR029063">
    <property type="entry name" value="SAM-dependent_MTases_sf"/>
</dbReference>
<dbReference type="Pfam" id="PF21320">
    <property type="entry name" value="WHD_Rv2258c"/>
    <property type="match status" value="1"/>
</dbReference>
<evidence type="ECO:0000313" key="4">
    <source>
        <dbReference type="Proteomes" id="UP000464178"/>
    </source>
</evidence>
<dbReference type="Gene3D" id="3.40.50.150">
    <property type="entry name" value="Vaccinia Virus protein VP39"/>
    <property type="match status" value="1"/>
</dbReference>
<dbReference type="PANTHER" id="PTHR45128">
    <property type="entry name" value="METHYLTRANSFERASE TYPE 11"/>
    <property type="match status" value="1"/>
</dbReference>
<dbReference type="Pfam" id="PF13847">
    <property type="entry name" value="Methyltransf_31"/>
    <property type="match status" value="1"/>
</dbReference>
<dbReference type="RefSeq" id="WP_162667001.1">
    <property type="nucleotide sequence ID" value="NZ_LR593886.1"/>
</dbReference>
<dbReference type="Proteomes" id="UP000464178">
    <property type="component" value="Chromosome"/>
</dbReference>
<keyword evidence="4" id="KW-1185">Reference proteome</keyword>
<evidence type="ECO:0000313" key="3">
    <source>
        <dbReference type="EMBL" id="VTR92087.1"/>
    </source>
</evidence>
<dbReference type="EMBL" id="LR593886">
    <property type="protein sequence ID" value="VTR92087.1"/>
    <property type="molecule type" value="Genomic_DNA"/>
</dbReference>
<proteinExistence type="predicted"/>
<feature type="domain" description="S-adenosylmethionine-dependent methyltransferase Rv2258c-like winged HTH" evidence="2">
    <location>
        <begin position="25"/>
        <end position="99"/>
    </location>
</feature>
<reference evidence="3 4" key="1">
    <citation type="submission" date="2019-05" db="EMBL/GenBank/DDBJ databases">
        <authorList>
            <consortium name="Science for Life Laboratories"/>
        </authorList>
    </citation>
    <scope>NUCLEOTIDE SEQUENCE [LARGE SCALE GENOMIC DNA]</scope>
    <source>
        <strain evidence="3">Soil9</strain>
    </source>
</reference>
<gene>
    <name evidence="3" type="ORF">SOIL9_56270</name>
</gene>
<sequence length="357" mass="38563">MSTAPDADKIKIFAEKMIGVLNHSVLALMTSLGHRTGLFDAMGRLTAHATSAQIALEAKLNERYVREWLGSMVTGGVVEYDVDAHTYRLPPEHAALLTRAGTPSNMATSAQWMAVLGSAEDALVEAFAHGRGVEYGAYHRFHEVMAEESAQTVVAALHEHILPLVPGLTTRLAAGIHVLDIGCGSGRAVIALARAFPNSWFTGYDLSPEAIRVARGEAARQGLKNVRFEDRDLSALGEVAAYDLVTSFDAIHDQSQPARVLENVRAALRRGGVFLMQEIAGSSHLAGDMKHPLAPFLYGISCMHCMSVSLAYGGPGLGAMWGKERAQAMLREAGFDRITVKELPHDLINYYYVAPVA</sequence>
<dbReference type="CDD" id="cd02440">
    <property type="entry name" value="AdoMet_MTases"/>
    <property type="match status" value="1"/>
</dbReference>
<evidence type="ECO:0000259" key="2">
    <source>
        <dbReference type="Pfam" id="PF21320"/>
    </source>
</evidence>
<accession>A0A6P2CU54</accession>
<dbReference type="InterPro" id="IPR025714">
    <property type="entry name" value="Methyltranfer_dom"/>
</dbReference>